<evidence type="ECO:0000256" key="7">
    <source>
        <dbReference type="NCBIfam" id="TIGR02967"/>
    </source>
</evidence>
<sequence length="440" mass="48500">MTNRDQTAAKLLRGATVNFTDNPRLKGDDNSVQYETKGVIVISEGGRILWQGAFAQLPDGFKGLPCDDYDDKIIMAGFIDPHIHFPQYRILAAPGKDLLDWLNRFTFPEESRYSSEEYAAKAAEIFLDRLFANGTTSALAFCSVHKTCADTLFAAAEKRGMSMITGKTMMDRLAPDAVLDTPETAARDSQDLINKWDNKGRLKYAITPRFAVTSTDAQLQVTGDLYKDNPDCLMQTHLSESPGEIATVQKQFPWSEDYTDVYDHFNLLGENSFFAHGIHLSERECQRLAESGSTVVHCPTSNNFLGSGLFDIDHLSKPERPVGVGVATDVGGGTSYSMLQTLGEAYKVAMLKGRKITAHDAFYLATLGNAKQLKQDKDIGNLETGKYADIVVLDPKATPVLESRQEVSENLEDVLFSLMVLGDDRAITATYVAGEKVYQG</sequence>
<comment type="caution">
    <text evidence="10">The sequence shown here is derived from an EMBL/GenBank/DDBJ whole genome shotgun (WGS) entry which is preliminary data.</text>
</comment>
<evidence type="ECO:0000256" key="6">
    <source>
        <dbReference type="ARBA" id="ARBA00022833"/>
    </source>
</evidence>
<proteinExistence type="inferred from homology"/>
<protein>
    <recommendedName>
        <fullName evidence="3 7">Guanine deaminase</fullName>
        <shortName evidence="8">Guanase</shortName>
        <ecNumber evidence="3 7">3.5.4.3</ecNumber>
    </recommendedName>
    <alternativeName>
        <fullName evidence="8">Guanine aminohydrolase</fullName>
    </alternativeName>
</protein>
<dbReference type="EMBL" id="LAQL01000018">
    <property type="protein sequence ID" value="KLN59198.1"/>
    <property type="molecule type" value="Genomic_DNA"/>
</dbReference>
<evidence type="ECO:0000256" key="8">
    <source>
        <dbReference type="RuleBase" id="RU366009"/>
    </source>
</evidence>
<evidence type="ECO:0000256" key="4">
    <source>
        <dbReference type="ARBA" id="ARBA00022723"/>
    </source>
</evidence>
<dbReference type="InterPro" id="IPR006680">
    <property type="entry name" value="Amidohydro-rel"/>
</dbReference>
<reference evidence="10 11" key="1">
    <citation type="submission" date="2015-03" db="EMBL/GenBank/DDBJ databases">
        <title>Genome Sequence of Kiloniella spongiae MEBiC09566, isolated from a marine sponge.</title>
        <authorList>
            <person name="Shao Z."/>
            <person name="Wang L."/>
            <person name="Li X."/>
        </authorList>
    </citation>
    <scope>NUCLEOTIDE SEQUENCE [LARGE SCALE GENOMIC DNA]</scope>
    <source>
        <strain evidence="10 11">MEBiC09566</strain>
    </source>
</reference>
<dbReference type="EC" id="3.5.4.3" evidence="3 7"/>
<evidence type="ECO:0000259" key="9">
    <source>
        <dbReference type="Pfam" id="PF01979"/>
    </source>
</evidence>
<name>A0A0H2MA30_9PROT</name>
<dbReference type="FunFam" id="3.20.20.140:FF:000022">
    <property type="entry name" value="Guanine deaminase"/>
    <property type="match status" value="1"/>
</dbReference>
<evidence type="ECO:0000256" key="1">
    <source>
        <dbReference type="ARBA" id="ARBA00004984"/>
    </source>
</evidence>
<dbReference type="GO" id="GO:0008270">
    <property type="term" value="F:zinc ion binding"/>
    <property type="evidence" value="ECO:0007669"/>
    <property type="project" value="UniProtKB-UniRule"/>
</dbReference>
<dbReference type="Proteomes" id="UP000035444">
    <property type="component" value="Unassembled WGS sequence"/>
</dbReference>
<dbReference type="GO" id="GO:0005829">
    <property type="term" value="C:cytosol"/>
    <property type="evidence" value="ECO:0007669"/>
    <property type="project" value="TreeGrafter"/>
</dbReference>
<dbReference type="PANTHER" id="PTHR11271">
    <property type="entry name" value="GUANINE DEAMINASE"/>
    <property type="match status" value="1"/>
</dbReference>
<organism evidence="10 11">
    <name type="scientific">Kiloniella spongiae</name>
    <dbReference type="NCBI Taxonomy" id="1489064"/>
    <lineage>
        <taxon>Bacteria</taxon>
        <taxon>Pseudomonadati</taxon>
        <taxon>Pseudomonadota</taxon>
        <taxon>Alphaproteobacteria</taxon>
        <taxon>Rhodospirillales</taxon>
        <taxon>Kiloniellaceae</taxon>
        <taxon>Kiloniella</taxon>
    </lineage>
</organism>
<evidence type="ECO:0000313" key="11">
    <source>
        <dbReference type="Proteomes" id="UP000035444"/>
    </source>
</evidence>
<evidence type="ECO:0000256" key="2">
    <source>
        <dbReference type="ARBA" id="ARBA00006745"/>
    </source>
</evidence>
<dbReference type="Pfam" id="PF01979">
    <property type="entry name" value="Amidohydro_1"/>
    <property type="match status" value="1"/>
</dbReference>
<gene>
    <name evidence="10" type="ORF">WH96_18830</name>
</gene>
<keyword evidence="6 8" id="KW-0862">Zinc</keyword>
<dbReference type="NCBIfam" id="TIGR02967">
    <property type="entry name" value="guan_deamin"/>
    <property type="match status" value="1"/>
</dbReference>
<dbReference type="RefSeq" id="WP_047765780.1">
    <property type="nucleotide sequence ID" value="NZ_LAQL01000018.1"/>
</dbReference>
<dbReference type="NCBIfam" id="NF006679">
    <property type="entry name" value="PRK09228.1"/>
    <property type="match status" value="1"/>
</dbReference>
<dbReference type="Gene3D" id="2.30.40.10">
    <property type="entry name" value="Urease, subunit C, domain 1"/>
    <property type="match status" value="1"/>
</dbReference>
<dbReference type="InterPro" id="IPR032466">
    <property type="entry name" value="Metal_Hydrolase"/>
</dbReference>
<feature type="domain" description="Amidohydrolase-related" evidence="9">
    <location>
        <begin position="73"/>
        <end position="437"/>
    </location>
</feature>
<dbReference type="InterPro" id="IPR014311">
    <property type="entry name" value="Guanine_deaminase"/>
</dbReference>
<dbReference type="GO" id="GO:0006147">
    <property type="term" value="P:guanine catabolic process"/>
    <property type="evidence" value="ECO:0007669"/>
    <property type="project" value="UniProtKB-UniRule"/>
</dbReference>
<keyword evidence="5 8" id="KW-0378">Hydrolase</keyword>
<evidence type="ECO:0000256" key="3">
    <source>
        <dbReference type="ARBA" id="ARBA00012781"/>
    </source>
</evidence>
<comment type="function">
    <text evidence="8">Catalyzes the hydrolytic deamination of guanine, producing xanthine and ammonia.</text>
</comment>
<dbReference type="InterPro" id="IPR051607">
    <property type="entry name" value="Metallo-dep_hydrolases"/>
</dbReference>
<dbReference type="SUPFAM" id="SSF51338">
    <property type="entry name" value="Composite domain of metallo-dependent hydrolases"/>
    <property type="match status" value="1"/>
</dbReference>
<dbReference type="InterPro" id="IPR011059">
    <property type="entry name" value="Metal-dep_hydrolase_composite"/>
</dbReference>
<dbReference type="GO" id="GO:0008892">
    <property type="term" value="F:guanine deaminase activity"/>
    <property type="evidence" value="ECO:0007669"/>
    <property type="project" value="UniProtKB-UniRule"/>
</dbReference>
<dbReference type="PATRIC" id="fig|1489064.4.peg.776"/>
<comment type="pathway">
    <text evidence="1 8">Purine metabolism; guanine degradation; xanthine from guanine: step 1/1.</text>
</comment>
<dbReference type="AlphaFoldDB" id="A0A0H2MA30"/>
<comment type="catalytic activity">
    <reaction evidence="8">
        <text>guanine + H2O + H(+) = xanthine + NH4(+)</text>
        <dbReference type="Rhea" id="RHEA:14665"/>
        <dbReference type="ChEBI" id="CHEBI:15377"/>
        <dbReference type="ChEBI" id="CHEBI:15378"/>
        <dbReference type="ChEBI" id="CHEBI:16235"/>
        <dbReference type="ChEBI" id="CHEBI:17712"/>
        <dbReference type="ChEBI" id="CHEBI:28938"/>
        <dbReference type="EC" id="3.5.4.3"/>
    </reaction>
</comment>
<dbReference type="Gene3D" id="3.20.20.140">
    <property type="entry name" value="Metal-dependent hydrolases"/>
    <property type="match status" value="1"/>
</dbReference>
<evidence type="ECO:0000256" key="5">
    <source>
        <dbReference type="ARBA" id="ARBA00022801"/>
    </source>
</evidence>
<keyword evidence="4 8" id="KW-0479">Metal-binding</keyword>
<comment type="similarity">
    <text evidence="2 8">Belongs to the metallo-dependent hydrolases superfamily. ATZ/TRZ family.</text>
</comment>
<keyword evidence="11" id="KW-1185">Reference proteome</keyword>
<evidence type="ECO:0000313" key="10">
    <source>
        <dbReference type="EMBL" id="KLN59198.1"/>
    </source>
</evidence>
<dbReference type="OrthoDB" id="9787621at2"/>
<comment type="cofactor">
    <cofactor evidence="8">
        <name>Zn(2+)</name>
        <dbReference type="ChEBI" id="CHEBI:29105"/>
    </cofactor>
    <text evidence="8">Binds 1 zinc ion per subunit.</text>
</comment>
<accession>A0A0H2MA30</accession>
<dbReference type="PANTHER" id="PTHR11271:SF6">
    <property type="entry name" value="GUANINE DEAMINASE"/>
    <property type="match status" value="1"/>
</dbReference>
<dbReference type="UniPathway" id="UPA00603">
    <property type="reaction ID" value="UER00660"/>
</dbReference>
<dbReference type="STRING" id="1489064.WH96_18830"/>
<dbReference type="SUPFAM" id="SSF51556">
    <property type="entry name" value="Metallo-dependent hydrolases"/>
    <property type="match status" value="1"/>
</dbReference>